<proteinExistence type="predicted"/>
<protein>
    <recommendedName>
        <fullName evidence="4">DUF2911 domain-containing protein</fullName>
    </recommendedName>
</protein>
<dbReference type="AlphaFoldDB" id="A0A143PJ38"/>
<reference evidence="3" key="2">
    <citation type="submission" date="2016-04" db="EMBL/GenBank/DDBJ databases">
        <title>First Complete Genome Sequence of a Subdivision 6 Acidobacterium.</title>
        <authorList>
            <person name="Huang S."/>
            <person name="Vieira S."/>
            <person name="Bunk B."/>
            <person name="Riedel T."/>
            <person name="Sproeer C."/>
            <person name="Overmann J."/>
        </authorList>
    </citation>
    <scope>NUCLEOTIDE SEQUENCE [LARGE SCALE GENOMIC DNA]</scope>
    <source>
        <strain evidence="3">DSM 100886 HEG_-6_39</strain>
    </source>
</reference>
<dbReference type="RefSeq" id="WP_157898919.1">
    <property type="nucleotide sequence ID" value="NZ_CP015136.1"/>
</dbReference>
<keyword evidence="1" id="KW-0732">Signal</keyword>
<dbReference type="STRING" id="1855912.LuPra_01781"/>
<dbReference type="Pfam" id="PF11138">
    <property type="entry name" value="DUF2911"/>
    <property type="match status" value="1"/>
</dbReference>
<evidence type="ECO:0000313" key="3">
    <source>
        <dbReference type="Proteomes" id="UP000076079"/>
    </source>
</evidence>
<dbReference type="EMBL" id="CP015136">
    <property type="protein sequence ID" value="AMY08577.1"/>
    <property type="molecule type" value="Genomic_DNA"/>
</dbReference>
<sequence precursor="true">MRLTTLISTLALCCWLAVPAFAQSVPEVKLPPSPPGQAAIQVAGTWTKTQDGGQRYEGGKWIVVDYSRPTLKGRTNIFGSGTEYGKAVSDGEPVWRAGANATTTLTTQVPLVVGGKTLAPGVYNVFVELKPGAWTLVLTNQPRQPKYDRADKMNLYGSYNYDPNFDVARAPMQMDNIDQKLEEFTITFLTVNDRSWLLTLAWENTIASAPIELTK</sequence>
<feature type="chain" id="PRO_5007511439" description="DUF2911 domain-containing protein" evidence="1">
    <location>
        <begin position="23"/>
        <end position="215"/>
    </location>
</feature>
<dbReference type="OrthoDB" id="9808374at2"/>
<dbReference type="KEGG" id="abac:LuPra_01781"/>
<evidence type="ECO:0000256" key="1">
    <source>
        <dbReference type="SAM" id="SignalP"/>
    </source>
</evidence>
<organism evidence="2 3">
    <name type="scientific">Luteitalea pratensis</name>
    <dbReference type="NCBI Taxonomy" id="1855912"/>
    <lineage>
        <taxon>Bacteria</taxon>
        <taxon>Pseudomonadati</taxon>
        <taxon>Acidobacteriota</taxon>
        <taxon>Vicinamibacteria</taxon>
        <taxon>Vicinamibacterales</taxon>
        <taxon>Vicinamibacteraceae</taxon>
        <taxon>Luteitalea</taxon>
    </lineage>
</organism>
<dbReference type="Proteomes" id="UP000076079">
    <property type="component" value="Chromosome"/>
</dbReference>
<gene>
    <name evidence="2" type="ORF">LuPra_01781</name>
</gene>
<evidence type="ECO:0000313" key="2">
    <source>
        <dbReference type="EMBL" id="AMY08577.1"/>
    </source>
</evidence>
<reference evidence="2 3" key="1">
    <citation type="journal article" date="2016" name="Genome Announc.">
        <title>First Complete Genome Sequence of a Subdivision 6 Acidobacterium Strain.</title>
        <authorList>
            <person name="Huang S."/>
            <person name="Vieira S."/>
            <person name="Bunk B."/>
            <person name="Riedel T."/>
            <person name="Sproer C."/>
            <person name="Overmann J."/>
        </authorList>
    </citation>
    <scope>NUCLEOTIDE SEQUENCE [LARGE SCALE GENOMIC DNA]</scope>
    <source>
        <strain evidence="3">DSM 100886 HEG_-6_39</strain>
    </source>
</reference>
<keyword evidence="3" id="KW-1185">Reference proteome</keyword>
<name>A0A143PJ38_LUTPR</name>
<dbReference type="InterPro" id="IPR021314">
    <property type="entry name" value="DUF2911"/>
</dbReference>
<feature type="signal peptide" evidence="1">
    <location>
        <begin position="1"/>
        <end position="22"/>
    </location>
</feature>
<evidence type="ECO:0008006" key="4">
    <source>
        <dbReference type="Google" id="ProtNLM"/>
    </source>
</evidence>
<accession>A0A143PJ38</accession>